<reference evidence="3 4" key="1">
    <citation type="submission" date="2020-08" db="EMBL/GenBank/DDBJ databases">
        <title>Sequencing the genomes of 1000 actinobacteria strains.</title>
        <authorList>
            <person name="Klenk H.-P."/>
        </authorList>
    </citation>
    <scope>NUCLEOTIDE SEQUENCE [LARGE SCALE GENOMIC DNA]</scope>
    <source>
        <strain evidence="3 4">DSM 43150</strain>
    </source>
</reference>
<dbReference type="Proteomes" id="UP000590511">
    <property type="component" value="Unassembled WGS sequence"/>
</dbReference>
<evidence type="ECO:0000313" key="3">
    <source>
        <dbReference type="EMBL" id="MBB4753125.1"/>
    </source>
</evidence>
<evidence type="ECO:0000313" key="5">
    <source>
        <dbReference type="Proteomes" id="UP000631312"/>
    </source>
</evidence>
<gene>
    <name evidence="2" type="ORF">Alo02nite_59130</name>
    <name evidence="3" type="ORF">BJ964_007286</name>
</gene>
<reference evidence="2 5" key="2">
    <citation type="submission" date="2021-01" db="EMBL/GenBank/DDBJ databases">
        <title>Whole genome shotgun sequence of Actinoplanes lobatus NBRC 12513.</title>
        <authorList>
            <person name="Komaki H."/>
            <person name="Tamura T."/>
        </authorList>
    </citation>
    <scope>NUCLEOTIDE SEQUENCE [LARGE SCALE GENOMIC DNA]</scope>
    <source>
        <strain evidence="2 5">NBRC 12513</strain>
    </source>
</reference>
<proteinExistence type="predicted"/>
<keyword evidence="5" id="KW-1185">Reference proteome</keyword>
<name>A0A7W7HMA6_9ACTN</name>
<dbReference type="EMBL" id="BOMP01000099">
    <property type="protein sequence ID" value="GIE43015.1"/>
    <property type="molecule type" value="Genomic_DNA"/>
</dbReference>
<organism evidence="3 4">
    <name type="scientific">Actinoplanes lobatus</name>
    <dbReference type="NCBI Taxonomy" id="113568"/>
    <lineage>
        <taxon>Bacteria</taxon>
        <taxon>Bacillati</taxon>
        <taxon>Actinomycetota</taxon>
        <taxon>Actinomycetes</taxon>
        <taxon>Micromonosporales</taxon>
        <taxon>Micromonosporaceae</taxon>
        <taxon>Actinoplanes</taxon>
    </lineage>
</organism>
<dbReference type="AlphaFoldDB" id="A0A7W7HMA6"/>
<protein>
    <submittedName>
        <fullName evidence="3">Uncharacterized protein</fullName>
    </submittedName>
</protein>
<dbReference type="Proteomes" id="UP000631312">
    <property type="component" value="Unassembled WGS sequence"/>
</dbReference>
<evidence type="ECO:0000313" key="2">
    <source>
        <dbReference type="EMBL" id="GIE43015.1"/>
    </source>
</evidence>
<feature type="region of interest" description="Disordered" evidence="1">
    <location>
        <begin position="113"/>
        <end position="138"/>
    </location>
</feature>
<sequence length="215" mass="24498">MIGHPMLAVSRRWSRREGRTPFARRAFLLPWRPAGHTVVHRHVGLFLRVTRITAPVSRRSVTTTRVTASRVPPPAGRAPVGRDVLRLLRSTASSTTSHRAVLRREMLRATVSRTERTTTTTTTATTERRAHTHTRRRTEIRTATTGQVIHRHRVESHRQPAAMTSTRAIHDVPARSVPEKPAEVAVPDLDRLTDRIVDRLDQRLIAHRERFGRAF</sequence>
<accession>A0A7W7HMA6</accession>
<dbReference type="RefSeq" id="WP_188124862.1">
    <property type="nucleotide sequence ID" value="NZ_BOMP01000099.1"/>
</dbReference>
<dbReference type="EMBL" id="JACHNC010000001">
    <property type="protein sequence ID" value="MBB4753125.1"/>
    <property type="molecule type" value="Genomic_DNA"/>
</dbReference>
<evidence type="ECO:0000313" key="4">
    <source>
        <dbReference type="Proteomes" id="UP000590511"/>
    </source>
</evidence>
<evidence type="ECO:0000256" key="1">
    <source>
        <dbReference type="SAM" id="MobiDB-lite"/>
    </source>
</evidence>
<comment type="caution">
    <text evidence="3">The sequence shown here is derived from an EMBL/GenBank/DDBJ whole genome shotgun (WGS) entry which is preliminary data.</text>
</comment>